<gene>
    <name evidence="3" type="ORF">DCC81_18595</name>
</gene>
<comment type="caution">
    <text evidence="3">The sequence shown here is derived from an EMBL/GenBank/DDBJ whole genome shotgun (WGS) entry which is preliminary data.</text>
</comment>
<feature type="compositionally biased region" description="Basic residues" evidence="1">
    <location>
        <begin position="36"/>
        <end position="50"/>
    </location>
</feature>
<protein>
    <recommendedName>
        <fullName evidence="5">Pentapeptide MXKDX repeat protein</fullName>
    </recommendedName>
</protein>
<dbReference type="AlphaFoldDB" id="A0A2T7BIZ1"/>
<evidence type="ECO:0000313" key="4">
    <source>
        <dbReference type="Proteomes" id="UP000244450"/>
    </source>
</evidence>
<evidence type="ECO:0008006" key="5">
    <source>
        <dbReference type="Google" id="ProtNLM"/>
    </source>
</evidence>
<evidence type="ECO:0000256" key="1">
    <source>
        <dbReference type="SAM" id="MobiDB-lite"/>
    </source>
</evidence>
<evidence type="ECO:0000256" key="2">
    <source>
        <dbReference type="SAM" id="SignalP"/>
    </source>
</evidence>
<evidence type="ECO:0000313" key="3">
    <source>
        <dbReference type="EMBL" id="PUZ26234.1"/>
    </source>
</evidence>
<proteinExistence type="predicted"/>
<dbReference type="Proteomes" id="UP000244450">
    <property type="component" value="Unassembled WGS sequence"/>
</dbReference>
<name>A0A2T7BIZ1_9BACT</name>
<feature type="chain" id="PRO_5015427881" description="Pentapeptide MXKDX repeat protein" evidence="2">
    <location>
        <begin position="21"/>
        <end position="59"/>
    </location>
</feature>
<keyword evidence="2" id="KW-0732">Signal</keyword>
<dbReference type="EMBL" id="QCYK01000002">
    <property type="protein sequence ID" value="PUZ26234.1"/>
    <property type="molecule type" value="Genomic_DNA"/>
</dbReference>
<organism evidence="3 4">
    <name type="scientific">Chitinophaga parva</name>
    <dbReference type="NCBI Taxonomy" id="2169414"/>
    <lineage>
        <taxon>Bacteria</taxon>
        <taxon>Pseudomonadati</taxon>
        <taxon>Bacteroidota</taxon>
        <taxon>Chitinophagia</taxon>
        <taxon>Chitinophagales</taxon>
        <taxon>Chitinophagaceae</taxon>
        <taxon>Chitinophaga</taxon>
    </lineage>
</organism>
<dbReference type="RefSeq" id="WP_108688072.1">
    <property type="nucleotide sequence ID" value="NZ_QCYK01000002.1"/>
</dbReference>
<reference evidence="3 4" key="1">
    <citation type="submission" date="2018-04" db="EMBL/GenBank/DDBJ databases">
        <title>Chitinophaga fuyangensis sp. nov., isolated from soil in a chemical factory.</title>
        <authorList>
            <person name="Chen K."/>
        </authorList>
    </citation>
    <scope>NUCLEOTIDE SEQUENCE [LARGE SCALE GENOMIC DNA]</scope>
    <source>
        <strain evidence="3 4">LY-1</strain>
    </source>
</reference>
<sequence length="59" mass="6526">MKHMNILALALLLATGTGFAAAAHQDSTYRQDTTKVHKKTTKTSKMHKKMPKDSTNTKP</sequence>
<feature type="signal peptide" evidence="2">
    <location>
        <begin position="1"/>
        <end position="20"/>
    </location>
</feature>
<feature type="region of interest" description="Disordered" evidence="1">
    <location>
        <begin position="25"/>
        <end position="59"/>
    </location>
</feature>
<keyword evidence="4" id="KW-1185">Reference proteome</keyword>
<accession>A0A2T7BIZ1</accession>